<sequence length="583" mass="60182">MAGLQLAGLASGFDWKSLVDSLMSLERVPIQRLETEQVTNIRRNNALTELGTRLKALKTANNALNDSDLFNARSASSSTSDSTWDPAVIAGATTGTHTFNVTRLATAASQRGAADVADGIAASTDVSGVTLAAMPTATAVSAGTFTVNGAQVTIATTDSLQDVFDAISTATGGDVTAAYDNVTDTITLSSASEIVLGAANDTSNFLTVAKLANNGTGTVTSSNGLGTVDTDAALVDARLKSAITAVDGSGNGSFSLNGVAIDYNVNDDSITDIIARINASDAGVTAAYDSAADRMTLTNDRTGDIGLGLSESAGGLLGALGLTAAAGGSLQRGVNAEFTIDGGSTITSTSNTLTADVHGVTGLDLTVDSTGSQDISVKANTTEMKNAINEFITRFNAVQSYIDDATRITTSSSGVSTSTLSSNREIQDWARQLRGYAFSEISGVSGSITRLEKLGIDFTSSTSSLSISDASKLDDALNNNAEDVAAFFTTADTGFFARFDTLLDNYVGDDGNGGYLEDQQTALTDANKSIDQQIEDAERRLEQRRAVLEAGFIAMEQAQQQLQTMAQQISSIPSIAPTTSSKS</sequence>
<gene>
    <name evidence="8" type="primary">fliD</name>
    <name evidence="8" type="ORF">K1X11_007885</name>
</gene>
<organism evidence="8 9">
    <name type="scientific">Actomonas aquatica</name>
    <dbReference type="NCBI Taxonomy" id="2866162"/>
    <lineage>
        <taxon>Bacteria</taxon>
        <taxon>Pseudomonadati</taxon>
        <taxon>Verrucomicrobiota</taxon>
        <taxon>Opitutia</taxon>
        <taxon>Opitutales</taxon>
        <taxon>Opitutaceae</taxon>
        <taxon>Actomonas</taxon>
    </lineage>
</organism>
<comment type="function">
    <text evidence="5">Required for morphogenesis and for the elongation of the flagellar filament by facilitating polymerization of the flagellin monomers at the tip of growing filament. Forms a capping structure, which prevents flagellin subunits (transported through the central channel of the flagellum) from leaking out without polymerization at the distal end.</text>
</comment>
<proteinExistence type="inferred from homology"/>
<name>A0ABZ1CGD2_9BACT</name>
<evidence type="ECO:0000259" key="6">
    <source>
        <dbReference type="Pfam" id="PF02465"/>
    </source>
</evidence>
<keyword evidence="8" id="KW-0282">Flagellum</keyword>
<reference evidence="8 9" key="2">
    <citation type="submission" date="2023-12" db="EMBL/GenBank/DDBJ databases">
        <title>Description of an unclassified Opitutus bacterium of Verrucomicrobiota.</title>
        <authorList>
            <person name="Zhang D.-F."/>
        </authorList>
    </citation>
    <scope>NUCLEOTIDE SEQUENCE [LARGE SCALE GENOMIC DNA]</scope>
    <source>
        <strain evidence="8 9">WL0086</strain>
    </source>
</reference>
<dbReference type="InterPro" id="IPR010809">
    <property type="entry name" value="FliD_C"/>
</dbReference>
<feature type="domain" description="Flagellar hook-associated protein 2 C-terminal" evidence="7">
    <location>
        <begin position="334"/>
        <end position="563"/>
    </location>
</feature>
<reference evidence="8 9" key="1">
    <citation type="submission" date="2021-08" db="EMBL/GenBank/DDBJ databases">
        <authorList>
            <person name="Zhang D."/>
            <person name="Zhang A."/>
            <person name="Wang L."/>
        </authorList>
    </citation>
    <scope>NUCLEOTIDE SEQUENCE [LARGE SCALE GENOMIC DNA]</scope>
    <source>
        <strain evidence="8 9">WL0086</strain>
    </source>
</reference>
<keyword evidence="8" id="KW-0969">Cilium</keyword>
<protein>
    <recommendedName>
        <fullName evidence="5">Flagellar hook-associated protein 2</fullName>
        <shortName evidence="5">HAP2</shortName>
    </recommendedName>
    <alternativeName>
        <fullName evidence="5">Flagellar cap protein</fullName>
    </alternativeName>
</protein>
<accession>A0ABZ1CGD2</accession>
<keyword evidence="9" id="KW-1185">Reference proteome</keyword>
<keyword evidence="8" id="KW-0966">Cell projection</keyword>
<keyword evidence="5" id="KW-0964">Secreted</keyword>
<comment type="similarity">
    <text evidence="1 5">Belongs to the FliD family.</text>
</comment>
<dbReference type="PANTHER" id="PTHR30288">
    <property type="entry name" value="FLAGELLAR CAP/ASSEMBLY PROTEIN FLID"/>
    <property type="match status" value="1"/>
</dbReference>
<dbReference type="Pfam" id="PF07195">
    <property type="entry name" value="FliD_C"/>
    <property type="match status" value="1"/>
</dbReference>
<dbReference type="Pfam" id="PF02465">
    <property type="entry name" value="FliD_N"/>
    <property type="match status" value="1"/>
</dbReference>
<feature type="coiled-coil region" evidence="5">
    <location>
        <begin position="520"/>
        <end position="547"/>
    </location>
</feature>
<evidence type="ECO:0000256" key="1">
    <source>
        <dbReference type="ARBA" id="ARBA00009764"/>
    </source>
</evidence>
<dbReference type="EMBL" id="CP139781">
    <property type="protein sequence ID" value="WRQ89325.1"/>
    <property type="molecule type" value="Genomic_DNA"/>
</dbReference>
<evidence type="ECO:0000256" key="5">
    <source>
        <dbReference type="RuleBase" id="RU362066"/>
    </source>
</evidence>
<comment type="subcellular location">
    <subcellularLocation>
        <location evidence="5">Secreted</location>
    </subcellularLocation>
    <subcellularLocation>
        <location evidence="5">Bacterial flagellum</location>
    </subcellularLocation>
</comment>
<keyword evidence="4 5" id="KW-0975">Bacterial flagellum</keyword>
<evidence type="ECO:0000313" key="9">
    <source>
        <dbReference type="Proteomes" id="UP000738431"/>
    </source>
</evidence>
<comment type="subunit">
    <text evidence="2 5">Homopentamer.</text>
</comment>
<evidence type="ECO:0000256" key="3">
    <source>
        <dbReference type="ARBA" id="ARBA00023054"/>
    </source>
</evidence>
<dbReference type="RefSeq" id="WP_221029984.1">
    <property type="nucleotide sequence ID" value="NZ_CP139781.1"/>
</dbReference>
<evidence type="ECO:0000256" key="2">
    <source>
        <dbReference type="ARBA" id="ARBA00011255"/>
    </source>
</evidence>
<dbReference type="Proteomes" id="UP000738431">
    <property type="component" value="Chromosome"/>
</dbReference>
<dbReference type="InterPro" id="IPR003481">
    <property type="entry name" value="FliD_N"/>
</dbReference>
<keyword evidence="3 5" id="KW-0175">Coiled coil</keyword>
<evidence type="ECO:0000313" key="8">
    <source>
        <dbReference type="EMBL" id="WRQ89325.1"/>
    </source>
</evidence>
<evidence type="ECO:0000259" key="7">
    <source>
        <dbReference type="Pfam" id="PF07195"/>
    </source>
</evidence>
<evidence type="ECO:0000256" key="4">
    <source>
        <dbReference type="ARBA" id="ARBA00023143"/>
    </source>
</evidence>
<dbReference type="InterPro" id="IPR040026">
    <property type="entry name" value="FliD"/>
</dbReference>
<feature type="domain" description="Flagellar hook-associated protein 2 N-terminal" evidence="6">
    <location>
        <begin position="11"/>
        <end position="108"/>
    </location>
</feature>
<dbReference type="PANTHER" id="PTHR30288:SF0">
    <property type="entry name" value="FLAGELLAR HOOK-ASSOCIATED PROTEIN 2"/>
    <property type="match status" value="1"/>
</dbReference>